<dbReference type="SUPFAM" id="SSF53098">
    <property type="entry name" value="Ribonuclease H-like"/>
    <property type="match status" value="1"/>
</dbReference>
<accession>A0A3M7R9M1</accession>
<sequence>MISKWSRMELTGNYRNLADCLISAFRHKFKDEIDSSLYCVASLLNISKIKIWINRPDCVEIKRKALDNLIQVVKSYTKKKQNNIPETIEALNQTASSISTFDSITALERDDDYLYEIKFWNEDCIMPYLAKLAIVLLNIPSSSAYIERFYSICGLVSKRNAVPNQFQTGRKSIFKFEFPFATLESNQVSSSCFKFELPDSNWKLETANRIGSRWKDLPQSVVNAETVNSFKSDIQNNSGQKF</sequence>
<keyword evidence="2" id="KW-1185">Reference proteome</keyword>
<name>A0A3M7R9M1_BRAPC</name>
<dbReference type="OrthoDB" id="10485588at2759"/>
<dbReference type="EMBL" id="REGN01003909">
    <property type="protein sequence ID" value="RNA20169.1"/>
    <property type="molecule type" value="Genomic_DNA"/>
</dbReference>
<proteinExistence type="predicted"/>
<evidence type="ECO:0000313" key="2">
    <source>
        <dbReference type="Proteomes" id="UP000276133"/>
    </source>
</evidence>
<comment type="caution">
    <text evidence="1">The sequence shown here is derived from an EMBL/GenBank/DDBJ whole genome shotgun (WGS) entry which is preliminary data.</text>
</comment>
<reference evidence="1 2" key="1">
    <citation type="journal article" date="2018" name="Sci. Rep.">
        <title>Genomic signatures of local adaptation to the degree of environmental predictability in rotifers.</title>
        <authorList>
            <person name="Franch-Gras L."/>
            <person name="Hahn C."/>
            <person name="Garcia-Roger E.M."/>
            <person name="Carmona M.J."/>
            <person name="Serra M."/>
            <person name="Gomez A."/>
        </authorList>
    </citation>
    <scope>NUCLEOTIDE SEQUENCE [LARGE SCALE GENOMIC DNA]</scope>
    <source>
        <strain evidence="1">HYR1</strain>
    </source>
</reference>
<protein>
    <recommendedName>
        <fullName evidence="3">HAT C-terminal dimerisation domain-containing protein</fullName>
    </recommendedName>
</protein>
<dbReference type="AlphaFoldDB" id="A0A3M7R9M1"/>
<gene>
    <name evidence="1" type="ORF">BpHYR1_043187</name>
</gene>
<evidence type="ECO:0008006" key="3">
    <source>
        <dbReference type="Google" id="ProtNLM"/>
    </source>
</evidence>
<organism evidence="1 2">
    <name type="scientific">Brachionus plicatilis</name>
    <name type="common">Marine rotifer</name>
    <name type="synonym">Brachionus muelleri</name>
    <dbReference type="NCBI Taxonomy" id="10195"/>
    <lineage>
        <taxon>Eukaryota</taxon>
        <taxon>Metazoa</taxon>
        <taxon>Spiralia</taxon>
        <taxon>Gnathifera</taxon>
        <taxon>Rotifera</taxon>
        <taxon>Eurotatoria</taxon>
        <taxon>Monogononta</taxon>
        <taxon>Pseudotrocha</taxon>
        <taxon>Ploima</taxon>
        <taxon>Brachionidae</taxon>
        <taxon>Brachionus</taxon>
    </lineage>
</organism>
<evidence type="ECO:0000313" key="1">
    <source>
        <dbReference type="EMBL" id="RNA20169.1"/>
    </source>
</evidence>
<dbReference type="Proteomes" id="UP000276133">
    <property type="component" value="Unassembled WGS sequence"/>
</dbReference>
<dbReference type="InterPro" id="IPR012337">
    <property type="entry name" value="RNaseH-like_sf"/>
</dbReference>